<sequence length="277" mass="32155">MSQSTTLDFLRPKLAILIQIKKRQLQRAYLKWYNEALRKVMAEKHGKLKAYTLKLLNKRSPVRPSKVGLKSVKFPEALESEEIDAPALIYTDRLKISPTEKQLLINTFDISKENKHDSALSTKASTPDNKHYIKRNSSAPSKSPKNLFDKIRNDLQQKASRPDTPTDQKPIEIGERLFRHAEIINKKKEILRNSNKINYPFSPKISDSTNKWLIKREYRINKPKEDPIAIVSCAEAMSDRVSRLGFLRTMNPNFNLIEQNEDLVENYPPSSYDERYI</sequence>
<gene>
    <name evidence="2" type="ORF">BSTOLATCC_MIC54099</name>
</gene>
<feature type="region of interest" description="Disordered" evidence="1">
    <location>
        <begin position="116"/>
        <end position="147"/>
    </location>
</feature>
<name>A0AAU9K1B4_9CILI</name>
<organism evidence="2 3">
    <name type="scientific">Blepharisma stoltei</name>
    <dbReference type="NCBI Taxonomy" id="1481888"/>
    <lineage>
        <taxon>Eukaryota</taxon>
        <taxon>Sar</taxon>
        <taxon>Alveolata</taxon>
        <taxon>Ciliophora</taxon>
        <taxon>Postciliodesmatophora</taxon>
        <taxon>Heterotrichea</taxon>
        <taxon>Heterotrichida</taxon>
        <taxon>Blepharismidae</taxon>
        <taxon>Blepharisma</taxon>
    </lineage>
</organism>
<dbReference type="Proteomes" id="UP001162131">
    <property type="component" value="Unassembled WGS sequence"/>
</dbReference>
<evidence type="ECO:0000313" key="3">
    <source>
        <dbReference type="Proteomes" id="UP001162131"/>
    </source>
</evidence>
<evidence type="ECO:0000313" key="2">
    <source>
        <dbReference type="EMBL" id="CAG9332045.1"/>
    </source>
</evidence>
<dbReference type="AlphaFoldDB" id="A0AAU9K1B4"/>
<protein>
    <submittedName>
        <fullName evidence="2">Uncharacterized protein</fullName>
    </submittedName>
</protein>
<proteinExistence type="predicted"/>
<comment type="caution">
    <text evidence="2">The sequence shown here is derived from an EMBL/GenBank/DDBJ whole genome shotgun (WGS) entry which is preliminary data.</text>
</comment>
<keyword evidence="3" id="KW-1185">Reference proteome</keyword>
<feature type="compositionally biased region" description="Polar residues" evidence="1">
    <location>
        <begin position="135"/>
        <end position="144"/>
    </location>
</feature>
<evidence type="ECO:0000256" key="1">
    <source>
        <dbReference type="SAM" id="MobiDB-lite"/>
    </source>
</evidence>
<dbReference type="EMBL" id="CAJZBQ010000053">
    <property type="protein sequence ID" value="CAG9332045.1"/>
    <property type="molecule type" value="Genomic_DNA"/>
</dbReference>
<reference evidence="2" key="1">
    <citation type="submission" date="2021-09" db="EMBL/GenBank/DDBJ databases">
        <authorList>
            <consortium name="AG Swart"/>
            <person name="Singh M."/>
            <person name="Singh A."/>
            <person name="Seah K."/>
            <person name="Emmerich C."/>
        </authorList>
    </citation>
    <scope>NUCLEOTIDE SEQUENCE</scope>
    <source>
        <strain evidence="2">ATCC30299</strain>
    </source>
</reference>
<accession>A0AAU9K1B4</accession>